<reference evidence="2 3" key="1">
    <citation type="journal article" date="2010" name="Stand. Genomic Sci.">
        <title>Complete genome sequence of Haloterrigena turkmenica type strain (4k).</title>
        <authorList>
            <person name="Saunders E."/>
            <person name="Tindall B.J."/>
            <person name="Fahnrich R."/>
            <person name="Lapidus A."/>
            <person name="Copeland A."/>
            <person name="Del Rio T.G."/>
            <person name="Lucas S."/>
            <person name="Chen F."/>
            <person name="Tice H."/>
            <person name="Cheng J.F."/>
            <person name="Han C."/>
            <person name="Detter J.C."/>
            <person name="Bruce D."/>
            <person name="Goodwin L."/>
            <person name="Chain P."/>
            <person name="Pitluck S."/>
            <person name="Pati A."/>
            <person name="Ivanova N."/>
            <person name="Mavromatis K."/>
            <person name="Chen A."/>
            <person name="Palaniappan K."/>
            <person name="Land M."/>
            <person name="Hauser L."/>
            <person name="Chang Y.J."/>
            <person name="Jeffries C.D."/>
            <person name="Brettin T."/>
            <person name="Rohde M."/>
            <person name="Goker M."/>
            <person name="Bristow J."/>
            <person name="Eisen J.A."/>
            <person name="Markowitz V."/>
            <person name="Hugenholtz P."/>
            <person name="Klenk H.P."/>
            <person name="Kyrpides N.C."/>
        </authorList>
    </citation>
    <scope>NUCLEOTIDE SEQUENCE [LARGE SCALE GENOMIC DNA]</scope>
    <source>
        <strain evidence="3">ATCC 51198 / DSM 5511 / JCM 9101 / NCIMB 13204 / VKM B-1734 / 4k</strain>
    </source>
</reference>
<keyword evidence="3" id="KW-1185">Reference proteome</keyword>
<dbReference type="HOGENOM" id="CLU_1444650_0_0_2"/>
<dbReference type="KEGG" id="htu:Htur_4801"/>
<evidence type="ECO:0000313" key="2">
    <source>
        <dbReference type="EMBL" id="ADB63570.1"/>
    </source>
</evidence>
<organism evidence="2 3">
    <name type="scientific">Haloterrigena turkmenica (strain ATCC 51198 / DSM 5511 / JCM 9101 / NCIMB 13204 / VKM B-1734 / 4k)</name>
    <name type="common">Halococcus turkmenicus</name>
    <dbReference type="NCBI Taxonomy" id="543526"/>
    <lineage>
        <taxon>Archaea</taxon>
        <taxon>Methanobacteriati</taxon>
        <taxon>Methanobacteriota</taxon>
        <taxon>Stenosarchaea group</taxon>
        <taxon>Halobacteria</taxon>
        <taxon>Halobacteriales</taxon>
        <taxon>Natrialbaceae</taxon>
        <taxon>Haloterrigena</taxon>
    </lineage>
</organism>
<protein>
    <submittedName>
        <fullName evidence="2">Uncharacterized protein</fullName>
    </submittedName>
</protein>
<geneLocation type="plasmid" evidence="2 3">
    <name>pHTUR03</name>
</geneLocation>
<feature type="region of interest" description="Disordered" evidence="1">
    <location>
        <begin position="46"/>
        <end position="70"/>
    </location>
</feature>
<name>D2S2H3_HALTV</name>
<accession>D2S2H3</accession>
<evidence type="ECO:0000256" key="1">
    <source>
        <dbReference type="SAM" id="MobiDB-lite"/>
    </source>
</evidence>
<sequence length="187" mass="21138">MRGHEQPRGAVQTPCREGTPGSQKGRCKFHGGSSTRLSDISHLEDDNFAEVNPGGDAPIGNDNSATHNGWSDPDKYYDRLEGKANEYVDELAESYIKESKADLPEDERRKKARRLATYHLQWDSAAADTLERGVVLEEEIEHEGETYIISKINPAFEADNRINSKQMKLMRELRVYNSPDGLSWTEQ</sequence>
<dbReference type="EMBL" id="CP001863">
    <property type="protein sequence ID" value="ADB63570.1"/>
    <property type="molecule type" value="Genomic_DNA"/>
</dbReference>
<proteinExistence type="predicted"/>
<keyword evidence="2" id="KW-0614">Plasmid</keyword>
<dbReference type="AlphaFoldDB" id="D2S2H3"/>
<feature type="region of interest" description="Disordered" evidence="1">
    <location>
        <begin position="1"/>
        <end position="34"/>
    </location>
</feature>
<gene>
    <name evidence="2" type="ordered locus">Htur_4801</name>
</gene>
<evidence type="ECO:0000313" key="3">
    <source>
        <dbReference type="Proteomes" id="UP000001903"/>
    </source>
</evidence>
<dbReference type="Proteomes" id="UP000001903">
    <property type="component" value="Plasmid pHTUR03"/>
</dbReference>